<dbReference type="SUPFAM" id="SSF52540">
    <property type="entry name" value="P-loop containing nucleoside triphosphate hydrolases"/>
    <property type="match status" value="1"/>
</dbReference>
<proteinExistence type="predicted"/>
<dbReference type="Gene3D" id="3.40.50.300">
    <property type="entry name" value="P-loop containing nucleotide triphosphate hydrolases"/>
    <property type="match status" value="1"/>
</dbReference>
<evidence type="ECO:0000313" key="1">
    <source>
        <dbReference type="EMBL" id="MBT8796996.1"/>
    </source>
</evidence>
<dbReference type="EMBL" id="JAFLHG010000002">
    <property type="protein sequence ID" value="MBT8796996.1"/>
    <property type="molecule type" value="Genomic_DNA"/>
</dbReference>
<dbReference type="Proteomes" id="UP000740605">
    <property type="component" value="Unassembled WGS sequence"/>
</dbReference>
<evidence type="ECO:0000313" key="2">
    <source>
        <dbReference type="Proteomes" id="UP000740605"/>
    </source>
</evidence>
<dbReference type="InterPro" id="IPR027417">
    <property type="entry name" value="P-loop_NTPase"/>
</dbReference>
<comment type="caution">
    <text evidence="1">The sequence shown here is derived from an EMBL/GenBank/DDBJ whole genome shotgun (WGS) entry which is preliminary data.</text>
</comment>
<name>A0ABS5XRD3_9MICO</name>
<dbReference type="RefSeq" id="WP_215486247.1">
    <property type="nucleotide sequence ID" value="NZ_BAAAPJ010000001.1"/>
</dbReference>
<reference evidence="1 2" key="1">
    <citation type="submission" date="2021-03" db="EMBL/GenBank/DDBJ databases">
        <title>Microbacterium pauli sp. nov., isolated from microfiltered milk.</title>
        <authorList>
            <person name="Bellassi P."/>
            <person name="Fontana A."/>
            <person name="Callegari M.L."/>
            <person name="Lorenzo M."/>
            <person name="Cappa F."/>
        </authorList>
    </citation>
    <scope>NUCLEOTIDE SEQUENCE [LARGE SCALE GENOMIC DNA]</scope>
    <source>
        <strain evidence="1 2">DSM 18909</strain>
    </source>
</reference>
<protein>
    <submittedName>
        <fullName evidence="1">AAA family ATPase</fullName>
    </submittedName>
</protein>
<dbReference type="Pfam" id="PF13671">
    <property type="entry name" value="AAA_33"/>
    <property type="match status" value="1"/>
</dbReference>
<keyword evidence="2" id="KW-1185">Reference proteome</keyword>
<organism evidence="1 2">
    <name type="scientific">Microbacterium flavum</name>
    <dbReference type="NCBI Taxonomy" id="415216"/>
    <lineage>
        <taxon>Bacteria</taxon>
        <taxon>Bacillati</taxon>
        <taxon>Actinomycetota</taxon>
        <taxon>Actinomycetes</taxon>
        <taxon>Micrococcales</taxon>
        <taxon>Microbacteriaceae</taxon>
        <taxon>Microbacterium</taxon>
    </lineage>
</organism>
<sequence>MSADVILLSGSPGSGKSTVARRVAAAFARSVHLHMDDFWRMIVSGGVPPYLPEADAQNQTVMAVIQRAAWRYAAGGFTTVVDGVIGPWMLSHFDGSGASDAVAPPRVHLVVLRPSREEALRRAQSRSGAEALVDAGPVTALWDQFVDLGDLERHVIDSTMQTPGETVAAVRTALAGGEYLLTPA</sequence>
<gene>
    <name evidence="1" type="ORF">J0P97_02770</name>
</gene>
<accession>A0ABS5XRD3</accession>